<evidence type="ECO:0000256" key="1">
    <source>
        <dbReference type="ARBA" id="ARBA00022729"/>
    </source>
</evidence>
<proteinExistence type="predicted"/>
<keyword evidence="2" id="KW-0812">Transmembrane</keyword>
<dbReference type="InterPro" id="IPR050570">
    <property type="entry name" value="Cell_wall_metabolism_enzyme"/>
</dbReference>
<dbReference type="CDD" id="cd12797">
    <property type="entry name" value="M23_peptidase"/>
    <property type="match status" value="1"/>
</dbReference>
<dbReference type="Proteomes" id="UP001595773">
    <property type="component" value="Unassembled WGS sequence"/>
</dbReference>
<organism evidence="4 5">
    <name type="scientific">Arthrobacter cryoconiti</name>
    <dbReference type="NCBI Taxonomy" id="748907"/>
    <lineage>
        <taxon>Bacteria</taxon>
        <taxon>Bacillati</taxon>
        <taxon>Actinomycetota</taxon>
        <taxon>Actinomycetes</taxon>
        <taxon>Micrococcales</taxon>
        <taxon>Micrococcaceae</taxon>
        <taxon>Arthrobacter</taxon>
    </lineage>
</organism>
<dbReference type="EMBL" id="JBHSCQ010000022">
    <property type="protein sequence ID" value="MFC4267017.1"/>
    <property type="molecule type" value="Genomic_DNA"/>
</dbReference>
<dbReference type="RefSeq" id="WP_326832715.1">
    <property type="nucleotide sequence ID" value="NZ_BAABLL010000010.1"/>
</dbReference>
<sequence length="266" mass="26990">MSDARAHGRRRAITPAIPPLLSSRREALALERTSIKPQVSAAHMLRRSVANGAGQKLGLALAVTGLALAVTVPSAASLAANPSQPLLASASESAVTAASDVPISFAAPSVSSALNPDGKLKATLAVKASNVSPQAAKGTLSAPLAELVESSPFGARINPLTGAVGEIHGGKDFAVQCSTAVLAAAGGTVTYAQWHEFGGGNRVVVDHGNGLATTYNHLSSIGVKVGQKVERGQQIALSGTTGNSTGCHLHFEVMVDDTKVDPQGWL</sequence>
<evidence type="ECO:0000256" key="2">
    <source>
        <dbReference type="SAM" id="Phobius"/>
    </source>
</evidence>
<dbReference type="GO" id="GO:0016787">
    <property type="term" value="F:hydrolase activity"/>
    <property type="evidence" value="ECO:0007669"/>
    <property type="project" value="UniProtKB-KW"/>
</dbReference>
<feature type="domain" description="M23ase beta-sheet core" evidence="3">
    <location>
        <begin position="167"/>
        <end position="262"/>
    </location>
</feature>
<keyword evidence="1" id="KW-0732">Signal</keyword>
<name>A0ABV8R4S6_9MICC</name>
<dbReference type="Pfam" id="PF01551">
    <property type="entry name" value="Peptidase_M23"/>
    <property type="match status" value="1"/>
</dbReference>
<dbReference type="EC" id="3.4.24.-" evidence="4"/>
<feature type="transmembrane region" description="Helical" evidence="2">
    <location>
        <begin position="57"/>
        <end position="80"/>
    </location>
</feature>
<dbReference type="InterPro" id="IPR011055">
    <property type="entry name" value="Dup_hybrid_motif"/>
</dbReference>
<keyword evidence="5" id="KW-1185">Reference proteome</keyword>
<protein>
    <submittedName>
        <fullName evidence="4">M23 family metallopeptidase</fullName>
        <ecNumber evidence="4">3.4.24.-</ecNumber>
    </submittedName>
</protein>
<dbReference type="SUPFAM" id="SSF51261">
    <property type="entry name" value="Duplicated hybrid motif"/>
    <property type="match status" value="1"/>
</dbReference>
<accession>A0ABV8R4S6</accession>
<gene>
    <name evidence="4" type="ORF">ACFOW9_15515</name>
</gene>
<evidence type="ECO:0000259" key="3">
    <source>
        <dbReference type="Pfam" id="PF01551"/>
    </source>
</evidence>
<reference evidence="5" key="1">
    <citation type="journal article" date="2019" name="Int. J. Syst. Evol. Microbiol.">
        <title>The Global Catalogue of Microorganisms (GCM) 10K type strain sequencing project: providing services to taxonomists for standard genome sequencing and annotation.</title>
        <authorList>
            <consortium name="The Broad Institute Genomics Platform"/>
            <consortium name="The Broad Institute Genome Sequencing Center for Infectious Disease"/>
            <person name="Wu L."/>
            <person name="Ma J."/>
        </authorList>
    </citation>
    <scope>NUCLEOTIDE SEQUENCE [LARGE SCALE GENOMIC DNA]</scope>
    <source>
        <strain evidence="5">CGMCC 1.10698</strain>
    </source>
</reference>
<keyword evidence="2" id="KW-1133">Transmembrane helix</keyword>
<comment type="caution">
    <text evidence="4">The sequence shown here is derived from an EMBL/GenBank/DDBJ whole genome shotgun (WGS) entry which is preliminary data.</text>
</comment>
<dbReference type="Gene3D" id="2.70.70.10">
    <property type="entry name" value="Glucose Permease (Domain IIA)"/>
    <property type="match status" value="1"/>
</dbReference>
<keyword evidence="4" id="KW-0378">Hydrolase</keyword>
<dbReference type="PANTHER" id="PTHR21666:SF289">
    <property type="entry name" value="L-ALA--D-GLU ENDOPEPTIDASE"/>
    <property type="match status" value="1"/>
</dbReference>
<dbReference type="InterPro" id="IPR016047">
    <property type="entry name" value="M23ase_b-sheet_dom"/>
</dbReference>
<keyword evidence="2" id="KW-0472">Membrane</keyword>
<dbReference type="PANTHER" id="PTHR21666">
    <property type="entry name" value="PEPTIDASE-RELATED"/>
    <property type="match status" value="1"/>
</dbReference>
<evidence type="ECO:0000313" key="5">
    <source>
        <dbReference type="Proteomes" id="UP001595773"/>
    </source>
</evidence>
<evidence type="ECO:0000313" key="4">
    <source>
        <dbReference type="EMBL" id="MFC4267017.1"/>
    </source>
</evidence>